<dbReference type="PANTHER" id="PTHR39087">
    <property type="entry name" value="UPF0104 MEMBRANE PROTEIN MJ1595"/>
    <property type="match status" value="1"/>
</dbReference>
<proteinExistence type="predicted"/>
<accession>A0A2W7SKJ8</accession>
<feature type="transmembrane region" description="Helical" evidence="6">
    <location>
        <begin position="227"/>
        <end position="247"/>
    </location>
</feature>
<evidence type="ECO:0000313" key="8">
    <source>
        <dbReference type="Proteomes" id="UP000249720"/>
    </source>
</evidence>
<feature type="transmembrane region" description="Helical" evidence="6">
    <location>
        <begin position="46"/>
        <end position="62"/>
    </location>
</feature>
<evidence type="ECO:0000313" key="7">
    <source>
        <dbReference type="EMBL" id="PZX63455.1"/>
    </source>
</evidence>
<keyword evidence="5 6" id="KW-0472">Membrane</keyword>
<keyword evidence="4 6" id="KW-1133">Transmembrane helix</keyword>
<dbReference type="InterPro" id="IPR022791">
    <property type="entry name" value="L-PG_synthase/AglD"/>
</dbReference>
<evidence type="ECO:0000256" key="1">
    <source>
        <dbReference type="ARBA" id="ARBA00004651"/>
    </source>
</evidence>
<keyword evidence="3 6" id="KW-0812">Transmembrane</keyword>
<feature type="transmembrane region" description="Helical" evidence="6">
    <location>
        <begin position="74"/>
        <end position="93"/>
    </location>
</feature>
<dbReference type="PANTHER" id="PTHR39087:SF2">
    <property type="entry name" value="UPF0104 MEMBRANE PROTEIN MJ1595"/>
    <property type="match status" value="1"/>
</dbReference>
<protein>
    <recommendedName>
        <fullName evidence="9">Lysylphosphatidylglycerol synthase-like protein</fullName>
    </recommendedName>
</protein>
<dbReference type="Proteomes" id="UP000249720">
    <property type="component" value="Unassembled WGS sequence"/>
</dbReference>
<dbReference type="Pfam" id="PF03706">
    <property type="entry name" value="LPG_synthase_TM"/>
    <property type="match status" value="1"/>
</dbReference>
<dbReference type="OrthoDB" id="9812094at2"/>
<evidence type="ECO:0000256" key="4">
    <source>
        <dbReference type="ARBA" id="ARBA00022989"/>
    </source>
</evidence>
<organism evidence="7 8">
    <name type="scientific">Hydrotalea sandarakina</name>
    <dbReference type="NCBI Taxonomy" id="1004304"/>
    <lineage>
        <taxon>Bacteria</taxon>
        <taxon>Pseudomonadati</taxon>
        <taxon>Bacteroidota</taxon>
        <taxon>Chitinophagia</taxon>
        <taxon>Chitinophagales</taxon>
        <taxon>Chitinophagaceae</taxon>
        <taxon>Hydrotalea</taxon>
    </lineage>
</organism>
<reference evidence="7 8" key="1">
    <citation type="submission" date="2018-06" db="EMBL/GenBank/DDBJ databases">
        <title>Genomic Encyclopedia of Archaeal and Bacterial Type Strains, Phase II (KMG-II): from individual species to whole genera.</title>
        <authorList>
            <person name="Goeker M."/>
        </authorList>
    </citation>
    <scope>NUCLEOTIDE SEQUENCE [LARGE SCALE GENOMIC DNA]</scope>
    <source>
        <strain evidence="7 8">DSM 23241</strain>
    </source>
</reference>
<keyword evidence="2" id="KW-1003">Cell membrane</keyword>
<keyword evidence="8" id="KW-1185">Reference proteome</keyword>
<feature type="transmembrane region" description="Helical" evidence="6">
    <location>
        <begin position="304"/>
        <end position="328"/>
    </location>
</feature>
<comment type="subcellular location">
    <subcellularLocation>
        <location evidence="1">Cell membrane</location>
        <topology evidence="1">Multi-pass membrane protein</topology>
    </subcellularLocation>
</comment>
<feature type="transmembrane region" description="Helical" evidence="6">
    <location>
        <begin position="171"/>
        <end position="192"/>
    </location>
</feature>
<name>A0A2W7SKJ8_9BACT</name>
<dbReference type="EMBL" id="QKZV01000003">
    <property type="protein sequence ID" value="PZX63455.1"/>
    <property type="molecule type" value="Genomic_DNA"/>
</dbReference>
<evidence type="ECO:0000256" key="5">
    <source>
        <dbReference type="ARBA" id="ARBA00023136"/>
    </source>
</evidence>
<feature type="transmembrane region" description="Helical" evidence="6">
    <location>
        <begin position="259"/>
        <end position="284"/>
    </location>
</feature>
<evidence type="ECO:0000256" key="6">
    <source>
        <dbReference type="SAM" id="Phobius"/>
    </source>
</evidence>
<dbReference type="NCBIfam" id="TIGR00374">
    <property type="entry name" value="flippase-like domain"/>
    <property type="match status" value="1"/>
</dbReference>
<dbReference type="RefSeq" id="WP_111294091.1">
    <property type="nucleotide sequence ID" value="NZ_QKZV01000003.1"/>
</dbReference>
<dbReference type="GO" id="GO:0005886">
    <property type="term" value="C:plasma membrane"/>
    <property type="evidence" value="ECO:0007669"/>
    <property type="project" value="UniProtKB-SubCell"/>
</dbReference>
<comment type="caution">
    <text evidence="7">The sequence shown here is derived from an EMBL/GenBank/DDBJ whole genome shotgun (WGS) entry which is preliminary data.</text>
</comment>
<dbReference type="AlphaFoldDB" id="A0A2W7SKJ8"/>
<evidence type="ECO:0000256" key="2">
    <source>
        <dbReference type="ARBA" id="ARBA00022475"/>
    </source>
</evidence>
<sequence>MARKLKVFIKYLFFLGLGIFLVAWSLHQIPANQWNEFTGALKHARYILFIPVFFILTLSHIFRALRWKILMQPLGYFPTLINTFFAVMIGYLANLAVPRLGEVLKCTLLARYEKVPAEKLVGTIVVERAFDVLSLGIVFILAFLTQYEIIGDYAIQLVKQLFQSKSGGVSLRKLGIAILVLIVVIFIIRHWFQRFAHLKIVIQIKKIIKGIWEGLISIKNIKQKGLFIFYSAAIWLLYLLGTWIGFYATIGTSGLSFPVAFSALAFASIGMILTPGGIGAYAYFMAMVLEKNGVAYGIGYANGTLQWFAQFIIILLWGFVCLGLLPWYNKKRLPQQTPSTIH</sequence>
<evidence type="ECO:0008006" key="9">
    <source>
        <dbReference type="Google" id="ProtNLM"/>
    </source>
</evidence>
<gene>
    <name evidence="7" type="ORF">LX80_01099</name>
</gene>
<evidence type="ECO:0000256" key="3">
    <source>
        <dbReference type="ARBA" id="ARBA00022692"/>
    </source>
</evidence>
<feature type="transmembrane region" description="Helical" evidence="6">
    <location>
        <begin position="7"/>
        <end position="26"/>
    </location>
</feature>